<dbReference type="PANTHER" id="PTHR43773">
    <property type="entry name" value="MAGNESIUM TRANSPORTER MGTE"/>
    <property type="match status" value="1"/>
</dbReference>
<keyword evidence="3 9" id="KW-0813">Transport</keyword>
<dbReference type="InterPro" id="IPR006668">
    <property type="entry name" value="Mg_transptr_MgtE_intracell_dom"/>
</dbReference>
<dbReference type="InterPro" id="IPR006667">
    <property type="entry name" value="SLC41_membr_dom"/>
</dbReference>
<dbReference type="GO" id="GO:0005886">
    <property type="term" value="C:plasma membrane"/>
    <property type="evidence" value="ECO:0007669"/>
    <property type="project" value="UniProtKB-SubCell"/>
</dbReference>
<dbReference type="Gene3D" id="3.10.580.10">
    <property type="entry name" value="CBS-domain"/>
    <property type="match status" value="1"/>
</dbReference>
<dbReference type="InterPro" id="IPR000644">
    <property type="entry name" value="CBS_dom"/>
</dbReference>
<comment type="function">
    <text evidence="9">Acts as a magnesium transporter.</text>
</comment>
<evidence type="ECO:0000259" key="10">
    <source>
        <dbReference type="PROSITE" id="PS51371"/>
    </source>
</evidence>
<organism evidence="11 12">
    <name type="scientific">Sphingomonas piscis</name>
    <dbReference type="NCBI Taxonomy" id="2714943"/>
    <lineage>
        <taxon>Bacteria</taxon>
        <taxon>Pseudomonadati</taxon>
        <taxon>Pseudomonadota</taxon>
        <taxon>Alphaproteobacteria</taxon>
        <taxon>Sphingomonadales</taxon>
        <taxon>Sphingomonadaceae</taxon>
        <taxon>Sphingomonas</taxon>
    </lineage>
</organism>
<evidence type="ECO:0000256" key="5">
    <source>
        <dbReference type="ARBA" id="ARBA00022842"/>
    </source>
</evidence>
<keyword evidence="7 9" id="KW-0472">Membrane</keyword>
<comment type="subunit">
    <text evidence="9">Homodimer.</text>
</comment>
<feature type="transmembrane region" description="Helical" evidence="9">
    <location>
        <begin position="428"/>
        <end position="457"/>
    </location>
</feature>
<feature type="transmembrane region" description="Helical" evidence="9">
    <location>
        <begin position="286"/>
        <end position="306"/>
    </location>
</feature>
<dbReference type="Proteomes" id="UP000503222">
    <property type="component" value="Chromosome"/>
</dbReference>
<feature type="domain" description="CBS" evidence="10">
    <location>
        <begin position="205"/>
        <end position="261"/>
    </location>
</feature>
<evidence type="ECO:0000313" key="11">
    <source>
        <dbReference type="EMBL" id="QIK79980.1"/>
    </source>
</evidence>
<keyword evidence="5 9" id="KW-0460">Magnesium</keyword>
<feature type="transmembrane region" description="Helical" evidence="9">
    <location>
        <begin position="392"/>
        <end position="416"/>
    </location>
</feature>
<dbReference type="SUPFAM" id="SSF54631">
    <property type="entry name" value="CBS-domain pair"/>
    <property type="match status" value="1"/>
</dbReference>
<dbReference type="PANTHER" id="PTHR43773:SF1">
    <property type="entry name" value="MAGNESIUM TRANSPORTER MGTE"/>
    <property type="match status" value="1"/>
</dbReference>
<evidence type="ECO:0000256" key="7">
    <source>
        <dbReference type="ARBA" id="ARBA00023136"/>
    </source>
</evidence>
<evidence type="ECO:0000256" key="8">
    <source>
        <dbReference type="PROSITE-ProRule" id="PRU00703"/>
    </source>
</evidence>
<dbReference type="Gene3D" id="1.25.60.10">
    <property type="entry name" value="MgtE N-terminal domain-like"/>
    <property type="match status" value="1"/>
</dbReference>
<dbReference type="EMBL" id="CP049869">
    <property type="protein sequence ID" value="QIK79980.1"/>
    <property type="molecule type" value="Genomic_DNA"/>
</dbReference>
<gene>
    <name evidence="11" type="primary">mgtE</name>
    <name evidence="11" type="ORF">G7077_06260</name>
</gene>
<evidence type="ECO:0000256" key="1">
    <source>
        <dbReference type="ARBA" id="ARBA00004141"/>
    </source>
</evidence>
<dbReference type="InterPro" id="IPR038076">
    <property type="entry name" value="MgtE_N_sf"/>
</dbReference>
<dbReference type="AlphaFoldDB" id="A0A6G7YTB2"/>
<protein>
    <recommendedName>
        <fullName evidence="9">Magnesium transporter MgtE</fullName>
    </recommendedName>
</protein>
<proteinExistence type="inferred from homology"/>
<comment type="subcellular location">
    <subcellularLocation>
        <location evidence="9">Cell membrane</location>
        <topology evidence="9">Multi-pass membrane protein</topology>
    </subcellularLocation>
    <subcellularLocation>
        <location evidence="1">Membrane</location>
        <topology evidence="1">Multi-pass membrane protein</topology>
    </subcellularLocation>
</comment>
<keyword evidence="9" id="KW-0479">Metal-binding</keyword>
<keyword evidence="8" id="KW-0129">CBS domain</keyword>
<keyword evidence="12" id="KW-1185">Reference proteome</keyword>
<dbReference type="InterPro" id="IPR006669">
    <property type="entry name" value="MgtE_transporter"/>
</dbReference>
<evidence type="ECO:0000256" key="2">
    <source>
        <dbReference type="ARBA" id="ARBA00009749"/>
    </source>
</evidence>
<evidence type="ECO:0000256" key="9">
    <source>
        <dbReference type="RuleBase" id="RU362011"/>
    </source>
</evidence>
<dbReference type="SUPFAM" id="SSF158791">
    <property type="entry name" value="MgtE N-terminal domain-like"/>
    <property type="match status" value="1"/>
</dbReference>
<dbReference type="InterPro" id="IPR046342">
    <property type="entry name" value="CBS_dom_sf"/>
</dbReference>
<keyword evidence="9" id="KW-1003">Cell membrane</keyword>
<name>A0A6G7YTB2_9SPHN</name>
<reference evidence="11 12" key="1">
    <citation type="submission" date="2020-03" db="EMBL/GenBank/DDBJ databases">
        <title>Sphingomonas sp. nov., isolated from fish.</title>
        <authorList>
            <person name="Hyun D.-W."/>
            <person name="Bae J.-W."/>
        </authorList>
    </citation>
    <scope>NUCLEOTIDE SEQUENCE [LARGE SCALE GENOMIC DNA]</scope>
    <source>
        <strain evidence="11 12">HDW15B</strain>
    </source>
</reference>
<evidence type="ECO:0000256" key="6">
    <source>
        <dbReference type="ARBA" id="ARBA00022989"/>
    </source>
</evidence>
<comment type="caution">
    <text evidence="9">Lacks conserved residue(s) required for the propagation of feature annotation.</text>
</comment>
<dbReference type="Pfam" id="PF00571">
    <property type="entry name" value="CBS"/>
    <property type="match status" value="1"/>
</dbReference>
<dbReference type="CDD" id="cd04606">
    <property type="entry name" value="CBS_pair_Mg_transporter"/>
    <property type="match status" value="1"/>
</dbReference>
<evidence type="ECO:0000256" key="3">
    <source>
        <dbReference type="ARBA" id="ARBA00022448"/>
    </source>
</evidence>
<dbReference type="Pfam" id="PF03448">
    <property type="entry name" value="MgtE_N"/>
    <property type="match status" value="1"/>
</dbReference>
<dbReference type="KEGG" id="spii:G7077_06260"/>
<dbReference type="PROSITE" id="PS51371">
    <property type="entry name" value="CBS"/>
    <property type="match status" value="1"/>
</dbReference>
<keyword evidence="4 9" id="KW-0812">Transmembrane</keyword>
<dbReference type="SMART" id="SM00924">
    <property type="entry name" value="MgtE_N"/>
    <property type="match status" value="1"/>
</dbReference>
<evidence type="ECO:0000256" key="4">
    <source>
        <dbReference type="ARBA" id="ARBA00022692"/>
    </source>
</evidence>
<dbReference type="Pfam" id="PF01769">
    <property type="entry name" value="MgtE"/>
    <property type="match status" value="1"/>
</dbReference>
<evidence type="ECO:0000313" key="12">
    <source>
        <dbReference type="Proteomes" id="UP000503222"/>
    </source>
</evidence>
<dbReference type="SUPFAM" id="SSF161093">
    <property type="entry name" value="MgtE membrane domain-like"/>
    <property type="match status" value="1"/>
</dbReference>
<keyword evidence="6 9" id="KW-1133">Transmembrane helix</keyword>
<dbReference type="Gene3D" id="1.10.357.20">
    <property type="entry name" value="SLC41 divalent cation transporters, integral membrane domain"/>
    <property type="match status" value="1"/>
</dbReference>
<dbReference type="InterPro" id="IPR036739">
    <property type="entry name" value="SLC41_membr_dom_sf"/>
</dbReference>
<comment type="similarity">
    <text evidence="2 9">Belongs to the SLC41A transporter family.</text>
</comment>
<accession>A0A6G7YTB2</accession>
<dbReference type="NCBIfam" id="TIGR00400">
    <property type="entry name" value="mgtE"/>
    <property type="match status" value="1"/>
</dbReference>
<dbReference type="GO" id="GO:0046872">
    <property type="term" value="F:metal ion binding"/>
    <property type="evidence" value="ECO:0007669"/>
    <property type="project" value="UniProtKB-KW"/>
</dbReference>
<sequence>MDAEDRLRPEFVDRVLDAVADGDDETARELVEPLHPADVADLIELAARDEREGLVRALAGIVDADVVAEMNEHVREALLDALEPQQVADLAGQLDTDDAVAIIEDLEEDEQRAVLRAMEPDDRAAIEEALTYPEESAGRLMQRDLIAVPEHWNVGQVIDYLRSGKDLAEDFWEVFVVDPGHHPVGTCKLSSILRAPRKMPVSDIMFEEQTLIPVDMDQEDVALRFQKYALVSAAVTDGTGRLVGMITVDDIVHIIQEEASEDALLLSGVGEGDINEPVTESYRARVRWLVANLLTALVTAFVIANFEGLIERFAILVALGPMVAGVGGNAGTQTLAVTVRAIATNQLTGSNRWRAVGREVRVALLNGLTIACLIGAGVAIVFGLIFHDPLALPLGAVIAAAMLTNIIVAGCAGVMVPLTLERAGADPAVASSVFVTMVTDSVGYFAVLGLAAAFLHIA</sequence>
<feature type="transmembrane region" description="Helical" evidence="9">
    <location>
        <begin position="362"/>
        <end position="386"/>
    </location>
</feature>
<dbReference type="RefSeq" id="WP_166412365.1">
    <property type="nucleotide sequence ID" value="NZ_CP049869.1"/>
</dbReference>
<dbReference type="GO" id="GO:0015095">
    <property type="term" value="F:magnesium ion transmembrane transporter activity"/>
    <property type="evidence" value="ECO:0007669"/>
    <property type="project" value="UniProtKB-UniRule"/>
</dbReference>
<dbReference type="SMART" id="SM00116">
    <property type="entry name" value="CBS"/>
    <property type="match status" value="2"/>
</dbReference>